<reference evidence="2" key="2">
    <citation type="submission" date="2020-05" db="EMBL/GenBank/DDBJ databases">
        <authorList>
            <person name="Kim H.-S."/>
            <person name="Proctor R.H."/>
            <person name="Brown D.W."/>
        </authorList>
    </citation>
    <scope>NUCLEOTIDE SEQUENCE</scope>
    <source>
        <strain evidence="2">NRRL 20472</strain>
    </source>
</reference>
<sequence>MAPSKDTLSDDQQGLRRSTRSTRGQPNQFLQANYLLGDEASRPAPAAPKRRRPASSPSPAASLPENENGKASSPSAAAATRPKPKRRRLANSPGDMASEKGEASSSSAPAVPKRNSIIFDTIHVVTSAPSQSNVLAAAPRLGSPQLFQQPSGAKQGQQQSYVPPQNAFGPAGGQPPARDANGHQIDPCAANAMIMDLDPLFGDQGAALNQQQADPLEAMQQSGEFDQLYDGLQMWFNMGDPDAQVIDAMSQYRQNMDRLAEEDRLAAQEEPIDNEQLDEMWDQFVNHNPSLN</sequence>
<feature type="region of interest" description="Disordered" evidence="1">
    <location>
        <begin position="1"/>
        <end position="111"/>
    </location>
</feature>
<evidence type="ECO:0000256" key="1">
    <source>
        <dbReference type="SAM" id="MobiDB-lite"/>
    </source>
</evidence>
<dbReference type="OrthoDB" id="5085584at2759"/>
<comment type="caution">
    <text evidence="2">The sequence shown here is derived from an EMBL/GenBank/DDBJ whole genome shotgun (WGS) entry which is preliminary data.</text>
</comment>
<dbReference type="EMBL" id="JABEXW010000480">
    <property type="protein sequence ID" value="KAF4963327.1"/>
    <property type="molecule type" value="Genomic_DNA"/>
</dbReference>
<organism evidence="2 3">
    <name type="scientific">Fusarium sarcochroum</name>
    <dbReference type="NCBI Taxonomy" id="1208366"/>
    <lineage>
        <taxon>Eukaryota</taxon>
        <taxon>Fungi</taxon>
        <taxon>Dikarya</taxon>
        <taxon>Ascomycota</taxon>
        <taxon>Pezizomycotina</taxon>
        <taxon>Sordariomycetes</taxon>
        <taxon>Hypocreomycetidae</taxon>
        <taxon>Hypocreales</taxon>
        <taxon>Nectriaceae</taxon>
        <taxon>Fusarium</taxon>
        <taxon>Fusarium lateritium species complex</taxon>
    </lineage>
</organism>
<feature type="compositionally biased region" description="Polar residues" evidence="1">
    <location>
        <begin position="10"/>
        <end position="31"/>
    </location>
</feature>
<feature type="region of interest" description="Disordered" evidence="1">
    <location>
        <begin position="145"/>
        <end position="181"/>
    </location>
</feature>
<evidence type="ECO:0000313" key="3">
    <source>
        <dbReference type="Proteomes" id="UP000622797"/>
    </source>
</evidence>
<feature type="compositionally biased region" description="Low complexity" evidence="1">
    <location>
        <begin position="54"/>
        <end position="81"/>
    </location>
</feature>
<gene>
    <name evidence="2" type="ORF">FSARC_8658</name>
</gene>
<feature type="compositionally biased region" description="Low complexity" evidence="1">
    <location>
        <begin position="148"/>
        <end position="160"/>
    </location>
</feature>
<proteinExistence type="predicted"/>
<evidence type="ECO:0000313" key="2">
    <source>
        <dbReference type="EMBL" id="KAF4963327.1"/>
    </source>
</evidence>
<protein>
    <submittedName>
        <fullName evidence="2">Uncharacterized protein</fullName>
    </submittedName>
</protein>
<keyword evidence="3" id="KW-1185">Reference proteome</keyword>
<name>A0A8H4TST8_9HYPO</name>
<dbReference type="Proteomes" id="UP000622797">
    <property type="component" value="Unassembled WGS sequence"/>
</dbReference>
<accession>A0A8H4TST8</accession>
<reference evidence="2" key="1">
    <citation type="journal article" date="2020" name="BMC Genomics">
        <title>Correction to: Identification and distribution of gene clusters required for synthesis of sphingolipid metabolism inhibitors in diverse species of the filamentous fungus Fusarium.</title>
        <authorList>
            <person name="Kim H.S."/>
            <person name="Lohmar J.M."/>
            <person name="Busman M."/>
            <person name="Brown D.W."/>
            <person name="Naumann T.A."/>
            <person name="Divon H.H."/>
            <person name="Lysoe E."/>
            <person name="Uhlig S."/>
            <person name="Proctor R.H."/>
        </authorList>
    </citation>
    <scope>NUCLEOTIDE SEQUENCE</scope>
    <source>
        <strain evidence="2">NRRL 20472</strain>
    </source>
</reference>
<dbReference type="AlphaFoldDB" id="A0A8H4TST8"/>